<dbReference type="Gene3D" id="2.180.10.10">
    <property type="entry name" value="RHS repeat-associated core"/>
    <property type="match status" value="3"/>
</dbReference>
<dbReference type="InterPro" id="IPR050708">
    <property type="entry name" value="T6SS_VgrG/RHS"/>
</dbReference>
<evidence type="ECO:0000313" key="5">
    <source>
        <dbReference type="Proteomes" id="UP001597362"/>
    </source>
</evidence>
<gene>
    <name evidence="4" type="ORF">ACFSJH_05000</name>
</gene>
<evidence type="ECO:0000259" key="3">
    <source>
        <dbReference type="Pfam" id="PF25023"/>
    </source>
</evidence>
<dbReference type="InterPro" id="IPR031325">
    <property type="entry name" value="RHS_repeat"/>
</dbReference>
<dbReference type="NCBIfam" id="TIGR01643">
    <property type="entry name" value="YD_repeat_2x"/>
    <property type="match status" value="1"/>
</dbReference>
<dbReference type="RefSeq" id="WP_377770118.1">
    <property type="nucleotide sequence ID" value="NZ_JBHUHO010000013.1"/>
</dbReference>
<feature type="region of interest" description="Disordered" evidence="2">
    <location>
        <begin position="148"/>
        <end position="167"/>
    </location>
</feature>
<feature type="domain" description="Teneurin-like YD-shell" evidence="3">
    <location>
        <begin position="1468"/>
        <end position="1722"/>
    </location>
</feature>
<dbReference type="NCBIfam" id="TIGR03696">
    <property type="entry name" value="Rhs_assc_core"/>
    <property type="match status" value="1"/>
</dbReference>
<dbReference type="EMBL" id="JBHUHO010000013">
    <property type="protein sequence ID" value="MFD2115091.1"/>
    <property type="molecule type" value="Genomic_DNA"/>
</dbReference>
<organism evidence="4 5">
    <name type="scientific">Paenibacillus yanchengensis</name>
    <dbReference type="NCBI Taxonomy" id="2035833"/>
    <lineage>
        <taxon>Bacteria</taxon>
        <taxon>Bacillati</taxon>
        <taxon>Bacillota</taxon>
        <taxon>Bacilli</taxon>
        <taxon>Bacillales</taxon>
        <taxon>Paenibacillaceae</taxon>
        <taxon>Paenibacillus</taxon>
    </lineage>
</organism>
<dbReference type="Proteomes" id="UP001597362">
    <property type="component" value="Unassembled WGS sequence"/>
</dbReference>
<dbReference type="PANTHER" id="PTHR32305">
    <property type="match status" value="1"/>
</dbReference>
<name>A0ABW4YHI2_9BACL</name>
<dbReference type="Pfam" id="PF05593">
    <property type="entry name" value="RHS_repeat"/>
    <property type="match status" value="1"/>
</dbReference>
<sequence length="1937" mass="219895">MSKKVIKRFTLILLAFVLLTGLLEGIVLEPVVADSETNEENQQSLHDVIQQRFNVSEQFILSEIEAGYSSNQIYASLWRAQTYNKTYEISKAELFPKEVNNSAITEGKVENENLLLDLVLTDPSIKLEGEELTAEEMKKIKSLEGSRKKKARTFSSQPGTNEEAPIYTKTSFNHAPYSINSDNESISTLSGNLQMQANDAMLPGRNGLAFELIRQYNTSDASMNDIGVQSNLYTTDIYNHYIEFNTVRKKTYYDVIYEENKYVEETNPSNTIWLEGNPDTLHSIHDTQQAAQNKANQGVYYTIPSLSKIATDSRSSSINSFSERVWYAQDEYIGYLSKQGSSSVISGSYTPAHPKVEKTTCPNSLEGKYAANGQWQATGGYSNTCPESIPYNSGGYSGTLTRIDAPATKSCPSPGKPGWKCTKSWIANYSGTVTKPATDTRVYRQNYSGEVTKQGGKSMVRYDSWQQYGNRSWRYKYVISNVRVVERKVSESGGTRTSPIFSNSSDAENMLNYISNSPGTPVEVTSDGYHYYIANPPSAKLRSFKADIGYYTSNSNITKKHIKEKMYPLGKGWSWKLPFIEKDNGDIYVNLEDGGKYQVKNGTLENYPWLGYTFQNDTSTTVNGEQSSYMLSTVDQTYKQYFTNDGRLIQTKDNYNNTIDFNYTQNSYYNEKLLSTIKDSIGNTITITYAQDKVVVTNGEKTTVYEKKLVSGHELLEAVVDPEGRRTTYDYKLSPAKFNFMSYSEGRAASNPYALLTKVQHPTGAVTEYTYEVAPVKRFFGESSYKEEYRLSARADWLNYDNDSKRMSNNQMFQYNGDYMQSHGQSQTFNTVIFDGRSSQTYYYKKDVPQSTKPAQYYIQSEKTSAENTEKTMTYTYEKKVGSNTFAVATPTKVVISDNVTNDSLTKQMEYDDYGNVVKSTDVTGKTVENVYDPTKKWLTSMREQVDQSKYLHTTFSRNAKGDITQTVTRNNNGSGAILRKTVVEEIDAYGNVKKVTESNGTKSQTYRFVYDSVNHAFPQSQTVAVTNVDGVVENITTSFTYDKKTGEILTYTDGKGLITKVEYDKLGRVTKNTFADHTTLTVERDDVQNTVIVTDELNRKFKTTWNGLGLKTEESMMTANGYVRQALYQYDEFGRMILSENALGHQQSQQFDVWSRPTLSTMANGATTTVTYDDANREVTTTDAIGNATMEKFDQFGRVVSLYELDHNNNRSTVSQMQYNRINGLLEKQVDANEQATIYAYDLFGQLTSVKNALGETTTYHYDQLGQHIKTTYPDGKQTSKVYDQVGRLIKNVDALGAAEKFYYDKNGNRIKLIDKRKQQFTYAYDNRNRLLSKQGPSEKIAYRYFNDGSRASMTDTTGTTSYQYDPHTGDLTTMTFADGKTMTYTYNKLGQRIKLKTPFDDEIGYSYTSVNQLQQLTWNNRVEVDYKYYLNGQAQKEEQGNGVNVARTYDQFKLATLQYENEATTLGQHYQYDYDLIGNITNRQATKQSIVMEDNTFTYDALSRIATSTLFDESYTYDKRGNRQTLATEATPLDSLNSNYAYDEWDRLTKVTTEEGKEVTYRYNGDNLLVERSDEDTTIRYYYDGQQIISEAWVDPDGTVREKISYLLGNNLAMLETAAGEKGYYMVNGHGDVTGITDTAGELINEYTYDIWGKPLEHSETIEQSFRYSGEYWDEEANLQYLRARWYDPSIGRFINEDTYEGELTNPLSLNLYTYVENNPLIYTDPTGHWSTEVTANWTINEMKWKYAEAKASGGDYKKWEREANELRAKMRKAGIAESDIMQGTDATIPKELVMDIAWASTFSWIENDPTGFGFLAWSADKMFYLSGGGTGVAALSIKEVGTGFIKHSVYNEVRKKLGKKGANQFIEAMYKGVVGPKGEEGIVKLSGAGKKFSNGKTYRYELKVLGEFGDWRIFGNYDEKAGKYMFEYFRKGLH</sequence>
<keyword evidence="1" id="KW-0677">Repeat</keyword>
<proteinExistence type="predicted"/>
<comment type="caution">
    <text evidence="4">The sequence shown here is derived from an EMBL/GenBank/DDBJ whole genome shotgun (WGS) entry which is preliminary data.</text>
</comment>
<dbReference type="InterPro" id="IPR006530">
    <property type="entry name" value="YD"/>
</dbReference>
<dbReference type="Pfam" id="PF25023">
    <property type="entry name" value="TEN_YD-shell"/>
    <property type="match status" value="1"/>
</dbReference>
<dbReference type="InterPro" id="IPR022385">
    <property type="entry name" value="Rhs_assc_core"/>
</dbReference>
<dbReference type="InterPro" id="IPR056823">
    <property type="entry name" value="TEN-like_YD-shell"/>
</dbReference>
<dbReference type="PANTHER" id="PTHR32305:SF15">
    <property type="entry name" value="PROTEIN RHSA-RELATED"/>
    <property type="match status" value="1"/>
</dbReference>
<accession>A0ABW4YHI2</accession>
<evidence type="ECO:0000313" key="4">
    <source>
        <dbReference type="EMBL" id="MFD2115091.1"/>
    </source>
</evidence>
<keyword evidence="5" id="KW-1185">Reference proteome</keyword>
<evidence type="ECO:0000256" key="1">
    <source>
        <dbReference type="ARBA" id="ARBA00022737"/>
    </source>
</evidence>
<protein>
    <submittedName>
        <fullName evidence="4">RHS repeat domain-containing protein</fullName>
    </submittedName>
</protein>
<evidence type="ECO:0000256" key="2">
    <source>
        <dbReference type="SAM" id="MobiDB-lite"/>
    </source>
</evidence>
<reference evidence="5" key="1">
    <citation type="journal article" date="2019" name="Int. J. Syst. Evol. Microbiol.">
        <title>The Global Catalogue of Microorganisms (GCM) 10K type strain sequencing project: providing services to taxonomists for standard genome sequencing and annotation.</title>
        <authorList>
            <consortium name="The Broad Institute Genomics Platform"/>
            <consortium name="The Broad Institute Genome Sequencing Center for Infectious Disease"/>
            <person name="Wu L."/>
            <person name="Ma J."/>
        </authorList>
    </citation>
    <scope>NUCLEOTIDE SEQUENCE [LARGE SCALE GENOMIC DNA]</scope>
    <source>
        <strain evidence="5">GH52</strain>
    </source>
</reference>